<comment type="caution">
    <text evidence="3">The sequence shown here is derived from an EMBL/GenBank/DDBJ whole genome shotgun (WGS) entry which is preliminary data.</text>
</comment>
<proteinExistence type="predicted"/>
<dbReference type="Pfam" id="PF13441">
    <property type="entry name" value="Gly-zipper_YMGG"/>
    <property type="match status" value="1"/>
</dbReference>
<dbReference type="InterPro" id="IPR027367">
    <property type="entry name" value="Gly-zipper_YMGG"/>
</dbReference>
<feature type="domain" description="YMGG-like Gly-zipper" evidence="2">
    <location>
        <begin position="75"/>
        <end position="117"/>
    </location>
</feature>
<organism evidence="3 4">
    <name type="scientific">Paraburkholderia hiiakae</name>
    <dbReference type="NCBI Taxonomy" id="1081782"/>
    <lineage>
        <taxon>Bacteria</taxon>
        <taxon>Pseudomonadati</taxon>
        <taxon>Pseudomonadota</taxon>
        <taxon>Betaproteobacteria</taxon>
        <taxon>Burkholderiales</taxon>
        <taxon>Burkholderiaceae</taxon>
        <taxon>Paraburkholderia</taxon>
    </lineage>
</organism>
<feature type="chain" id="PRO_5046968155" description="YMGG-like Gly-zipper domain-containing protein" evidence="1">
    <location>
        <begin position="25"/>
        <end position="157"/>
    </location>
</feature>
<evidence type="ECO:0000313" key="4">
    <source>
        <dbReference type="Proteomes" id="UP000656319"/>
    </source>
</evidence>
<evidence type="ECO:0000313" key="3">
    <source>
        <dbReference type="EMBL" id="CAD6520917.1"/>
    </source>
</evidence>
<dbReference type="RefSeq" id="WP_201695136.1">
    <property type="nucleotide sequence ID" value="NZ_CAJHCQ010000002.1"/>
</dbReference>
<reference evidence="3 4" key="1">
    <citation type="submission" date="2020-10" db="EMBL/GenBank/DDBJ databases">
        <authorList>
            <person name="Peeters C."/>
        </authorList>
    </citation>
    <scope>NUCLEOTIDE SEQUENCE [LARGE SCALE GENOMIC DNA]</scope>
    <source>
        <strain evidence="3 4">LMG 27952</strain>
    </source>
</reference>
<gene>
    <name evidence="3" type="ORF">LMG27952_01402</name>
</gene>
<sequence length="157" mass="15851">MRINRIAFIPAAILIAGTALPALAQQTAVYPSRGQSAQQQSADESACYTWAKQQTGIDPAKVANGAPQAQAQNGQRVRGAAGGAAVGAAAGAIAGNAGRGAAIGAVSGEVAGGIAHRRQERAAEAQNAQTESAQQQALASFHRAWGACMQGRGYSLR</sequence>
<keyword evidence="1" id="KW-0732">Signal</keyword>
<evidence type="ECO:0000259" key="2">
    <source>
        <dbReference type="Pfam" id="PF13441"/>
    </source>
</evidence>
<evidence type="ECO:0000256" key="1">
    <source>
        <dbReference type="SAM" id="SignalP"/>
    </source>
</evidence>
<dbReference type="EMBL" id="CAJHCQ010000002">
    <property type="protein sequence ID" value="CAD6520917.1"/>
    <property type="molecule type" value="Genomic_DNA"/>
</dbReference>
<feature type="signal peptide" evidence="1">
    <location>
        <begin position="1"/>
        <end position="24"/>
    </location>
</feature>
<name>A0ABN7HJM5_9BURK</name>
<keyword evidence="4" id="KW-1185">Reference proteome</keyword>
<dbReference type="Proteomes" id="UP000656319">
    <property type="component" value="Unassembled WGS sequence"/>
</dbReference>
<accession>A0ABN7HJM5</accession>
<protein>
    <recommendedName>
        <fullName evidence="2">YMGG-like Gly-zipper domain-containing protein</fullName>
    </recommendedName>
</protein>